<dbReference type="Proteomes" id="UP001143307">
    <property type="component" value="Unassembled WGS sequence"/>
</dbReference>
<comment type="similarity">
    <text evidence="1">Belongs to the peptidase S45 family.</text>
</comment>
<evidence type="ECO:0000313" key="5">
    <source>
        <dbReference type="EMBL" id="MCX2974441.1"/>
    </source>
</evidence>
<dbReference type="InterPro" id="IPR043147">
    <property type="entry name" value="Penicillin_amidase_A-knob"/>
</dbReference>
<dbReference type="InterPro" id="IPR043146">
    <property type="entry name" value="Penicillin_amidase_N_B-knob"/>
</dbReference>
<dbReference type="Gene3D" id="1.10.439.10">
    <property type="entry name" value="Penicillin Amidohydrolase, domain 1"/>
    <property type="match status" value="1"/>
</dbReference>
<evidence type="ECO:0000313" key="6">
    <source>
        <dbReference type="Proteomes" id="UP001143307"/>
    </source>
</evidence>
<proteinExistence type="inferred from homology"/>
<dbReference type="Gene3D" id="3.60.20.10">
    <property type="entry name" value="Glutamine Phosphoribosylpyrophosphate, subunit 1, domain 1"/>
    <property type="match status" value="1"/>
</dbReference>
<dbReference type="Gene3D" id="2.30.120.10">
    <property type="match status" value="1"/>
</dbReference>
<dbReference type="EMBL" id="SHNP01000004">
    <property type="protein sequence ID" value="MCX2974441.1"/>
    <property type="molecule type" value="Genomic_DNA"/>
</dbReference>
<dbReference type="Gene3D" id="1.10.1400.10">
    <property type="match status" value="1"/>
</dbReference>
<keyword evidence="6" id="KW-1185">Reference proteome</keyword>
<name>A0ABT3SWQ7_9GAMM</name>
<dbReference type="InterPro" id="IPR023343">
    <property type="entry name" value="Penicillin_amidase_dom1"/>
</dbReference>
<evidence type="ECO:0000256" key="1">
    <source>
        <dbReference type="ARBA" id="ARBA00006586"/>
    </source>
</evidence>
<sequence length="829" mass="90490">MMKTQLQLLLLVLSVGLMGCSDSDSDRDTSPDDTITEPPVEEFSYDATLTRTEYGVPHIVAEDWGSLGYGHGYVFAEDNYCMLMEEIIRASGQSLEFFGEAGGSESTDFVFSLVNNNSDGQLEERYLSQQPQYILDLVAGYAAGYNRYLRETGVDNLPETDPDCRGADWVREINAVDLWKYFRRIQLQGSTDQGIVRAAILDAKGPGQAGASAMPAPVSAADLQRAFANADKGSNAIALGRDATQTGSGMLLGNPHQPWFGVGSWYQVHLTIPGEYDAMGAALKGFPKIAIGFNKDMAWTHTVSFASRFTLFELKLNPDDPLQYQVDGEFKDIVPEEVTIKVAMPDGSFEERTHTFYHWEYGLIVSLASTAGGIAPEFASLFDGWPTPQGTVYALRDANLENLRGIEMWVNVGKSSTVGEFADALKVIGNPLFHSLAADRNGDAFYGEISAIPNVTEKKMEECIVGINAVVRSLTNNAILALDGTRSDCQWGADADAPQDSGLFGFASLPSFFTTEYAANSNDSYWLSNPEQPLEGFPTTMGFIGHEGQQQNLRTQITHEMVGQRLEGTDGFDASPGFTLSSLQQLMYANRVFAADLTLDDVLTVCTETAWPEIFPPPGGKRACDVLSQWDRLANIDSRGTQVFTEFWKAISAGGAAFENAVTDQSLWFEDFDPTRALETPKGFDLSLEVNRERILSALTTAANALDAANVAFDAPWGEVQVLLRNGIDVPIHGGDGGMGVFGAISSGLSDGGYRTIGGGNSYIQTVTWDESDCPIADAIITTSQSINPESPYYSDQSELYSRKEWVRMPFCDDAIEANRITEPLQLRE</sequence>
<protein>
    <recommendedName>
        <fullName evidence="7">Acyl-homoserine-lactone acylase</fullName>
    </recommendedName>
</protein>
<keyword evidence="3" id="KW-0378">Hydrolase</keyword>
<dbReference type="SUPFAM" id="SSF56235">
    <property type="entry name" value="N-terminal nucleophile aminohydrolases (Ntn hydrolases)"/>
    <property type="match status" value="1"/>
</dbReference>
<organism evidence="5 6">
    <name type="scientific">Candidatus Seongchinamella marina</name>
    <dbReference type="NCBI Taxonomy" id="2518990"/>
    <lineage>
        <taxon>Bacteria</taxon>
        <taxon>Pseudomonadati</taxon>
        <taxon>Pseudomonadota</taxon>
        <taxon>Gammaproteobacteria</taxon>
        <taxon>Cellvibrionales</taxon>
        <taxon>Halieaceae</taxon>
        <taxon>Seongchinamella</taxon>
    </lineage>
</organism>
<keyword evidence="4" id="KW-0865">Zymogen</keyword>
<dbReference type="PANTHER" id="PTHR34218:SF3">
    <property type="entry name" value="ACYL-HOMOSERINE LACTONE ACYLASE PVDQ"/>
    <property type="match status" value="1"/>
</dbReference>
<evidence type="ECO:0000256" key="2">
    <source>
        <dbReference type="ARBA" id="ARBA00022729"/>
    </source>
</evidence>
<comment type="caution">
    <text evidence="5">The sequence shown here is derived from an EMBL/GenBank/DDBJ whole genome shotgun (WGS) entry which is preliminary data.</text>
</comment>
<gene>
    <name evidence="5" type="ORF">EYC87_12685</name>
</gene>
<keyword evidence="2" id="KW-0732">Signal</keyword>
<dbReference type="PROSITE" id="PS51257">
    <property type="entry name" value="PROKAR_LIPOPROTEIN"/>
    <property type="match status" value="1"/>
</dbReference>
<dbReference type="RefSeq" id="WP_279253214.1">
    <property type="nucleotide sequence ID" value="NZ_SHNP01000004.1"/>
</dbReference>
<dbReference type="Pfam" id="PF01804">
    <property type="entry name" value="Penicil_amidase"/>
    <property type="match status" value="1"/>
</dbReference>
<dbReference type="InterPro" id="IPR029055">
    <property type="entry name" value="Ntn_hydrolases_N"/>
</dbReference>
<evidence type="ECO:0000256" key="3">
    <source>
        <dbReference type="ARBA" id="ARBA00022801"/>
    </source>
</evidence>
<evidence type="ECO:0008006" key="7">
    <source>
        <dbReference type="Google" id="ProtNLM"/>
    </source>
</evidence>
<accession>A0ABT3SWQ7</accession>
<evidence type="ECO:0000256" key="4">
    <source>
        <dbReference type="ARBA" id="ARBA00023145"/>
    </source>
</evidence>
<reference evidence="5" key="1">
    <citation type="submission" date="2019-02" db="EMBL/GenBank/DDBJ databases">
        <authorList>
            <person name="Li S.-H."/>
        </authorList>
    </citation>
    <scope>NUCLEOTIDE SEQUENCE</scope>
    <source>
        <strain evidence="5">IMCC8485</strain>
    </source>
</reference>
<dbReference type="PANTHER" id="PTHR34218">
    <property type="entry name" value="PEPTIDASE S45 PENICILLIN AMIDASE"/>
    <property type="match status" value="1"/>
</dbReference>
<dbReference type="InterPro" id="IPR002692">
    <property type="entry name" value="S45"/>
</dbReference>